<comment type="subcellular location">
    <subcellularLocation>
        <location evidence="1">Membrane</location>
        <topology evidence="1">Multi-pass membrane protein</topology>
    </subcellularLocation>
</comment>
<dbReference type="Pfam" id="PF01529">
    <property type="entry name" value="DHHC"/>
    <property type="match status" value="1"/>
</dbReference>
<evidence type="ECO:0000256" key="5">
    <source>
        <dbReference type="ARBA" id="ARBA00023136"/>
    </source>
</evidence>
<keyword evidence="2 7" id="KW-0808">Transferase</keyword>
<dbReference type="GO" id="GO:0019706">
    <property type="term" value="F:protein-cysteine S-palmitoyltransferase activity"/>
    <property type="evidence" value="ECO:0007669"/>
    <property type="project" value="UniProtKB-EC"/>
</dbReference>
<keyword evidence="4 7" id="KW-1133">Transmembrane helix</keyword>
<evidence type="ECO:0000313" key="10">
    <source>
        <dbReference type="Proteomes" id="UP000688137"/>
    </source>
</evidence>
<evidence type="ECO:0000256" key="2">
    <source>
        <dbReference type="ARBA" id="ARBA00022679"/>
    </source>
</evidence>
<feature type="transmembrane region" description="Helical" evidence="7">
    <location>
        <begin position="141"/>
        <end position="161"/>
    </location>
</feature>
<evidence type="ECO:0000256" key="1">
    <source>
        <dbReference type="ARBA" id="ARBA00004141"/>
    </source>
</evidence>
<gene>
    <name evidence="9" type="ORF">PPRIM_AZ9-3.1.T1250118</name>
</gene>
<comment type="domain">
    <text evidence="7">The DHHC domain is required for palmitoyltransferase activity.</text>
</comment>
<comment type="similarity">
    <text evidence="7">Belongs to the DHHC palmitoyltransferase family.</text>
</comment>
<keyword evidence="3 7" id="KW-0812">Transmembrane</keyword>
<keyword evidence="10" id="KW-1185">Reference proteome</keyword>
<dbReference type="AlphaFoldDB" id="A0A8S1PQ87"/>
<dbReference type="EC" id="2.3.1.225" evidence="7"/>
<proteinExistence type="inferred from homology"/>
<dbReference type="PROSITE" id="PS50216">
    <property type="entry name" value="DHHC"/>
    <property type="match status" value="1"/>
</dbReference>
<dbReference type="PANTHER" id="PTHR12246">
    <property type="entry name" value="PALMITOYLTRANSFERASE ZDHHC16"/>
    <property type="match status" value="1"/>
</dbReference>
<protein>
    <recommendedName>
        <fullName evidence="7">Palmitoyltransferase</fullName>
        <ecNumber evidence="7">2.3.1.225</ecNumber>
    </recommendedName>
</protein>
<organism evidence="9 10">
    <name type="scientific">Paramecium primaurelia</name>
    <dbReference type="NCBI Taxonomy" id="5886"/>
    <lineage>
        <taxon>Eukaryota</taxon>
        <taxon>Sar</taxon>
        <taxon>Alveolata</taxon>
        <taxon>Ciliophora</taxon>
        <taxon>Intramacronucleata</taxon>
        <taxon>Oligohymenophorea</taxon>
        <taxon>Peniculida</taxon>
        <taxon>Parameciidae</taxon>
        <taxon>Paramecium</taxon>
    </lineage>
</organism>
<evidence type="ECO:0000256" key="7">
    <source>
        <dbReference type="RuleBase" id="RU079119"/>
    </source>
</evidence>
<evidence type="ECO:0000313" key="9">
    <source>
        <dbReference type="EMBL" id="CAD8104883.1"/>
    </source>
</evidence>
<dbReference type="InterPro" id="IPR001594">
    <property type="entry name" value="Palmitoyltrfase_DHHC"/>
</dbReference>
<dbReference type="EMBL" id="CAJJDM010000128">
    <property type="protein sequence ID" value="CAD8104883.1"/>
    <property type="molecule type" value="Genomic_DNA"/>
</dbReference>
<evidence type="ECO:0000256" key="4">
    <source>
        <dbReference type="ARBA" id="ARBA00022989"/>
    </source>
</evidence>
<keyword evidence="6 7" id="KW-0012">Acyltransferase</keyword>
<name>A0A8S1PQ87_PARPR</name>
<evidence type="ECO:0000256" key="3">
    <source>
        <dbReference type="ARBA" id="ARBA00022692"/>
    </source>
</evidence>
<comment type="caution">
    <text evidence="9">The sequence shown here is derived from an EMBL/GenBank/DDBJ whole genome shotgun (WGS) entry which is preliminary data.</text>
</comment>
<evidence type="ECO:0000259" key="8">
    <source>
        <dbReference type="Pfam" id="PF01529"/>
    </source>
</evidence>
<dbReference type="Proteomes" id="UP000688137">
    <property type="component" value="Unassembled WGS sequence"/>
</dbReference>
<reference evidence="9" key="1">
    <citation type="submission" date="2021-01" db="EMBL/GenBank/DDBJ databases">
        <authorList>
            <consortium name="Genoscope - CEA"/>
            <person name="William W."/>
        </authorList>
    </citation>
    <scope>NUCLEOTIDE SEQUENCE</scope>
</reference>
<feature type="domain" description="Palmitoyltransferase DHHC" evidence="8">
    <location>
        <begin position="96"/>
        <end position="223"/>
    </location>
</feature>
<dbReference type="OMA" id="GIACKRF"/>
<accession>A0A8S1PQ87</accession>
<comment type="catalytic activity">
    <reaction evidence="7">
        <text>L-cysteinyl-[protein] + hexadecanoyl-CoA = S-hexadecanoyl-L-cysteinyl-[protein] + CoA</text>
        <dbReference type="Rhea" id="RHEA:36683"/>
        <dbReference type="Rhea" id="RHEA-COMP:10131"/>
        <dbReference type="Rhea" id="RHEA-COMP:11032"/>
        <dbReference type="ChEBI" id="CHEBI:29950"/>
        <dbReference type="ChEBI" id="CHEBI:57287"/>
        <dbReference type="ChEBI" id="CHEBI:57379"/>
        <dbReference type="ChEBI" id="CHEBI:74151"/>
        <dbReference type="EC" id="2.3.1.225"/>
    </reaction>
</comment>
<evidence type="ECO:0000256" key="6">
    <source>
        <dbReference type="ARBA" id="ARBA00023315"/>
    </source>
</evidence>
<dbReference type="InterPro" id="IPR039859">
    <property type="entry name" value="PFA4/ZDH16/20/ERF2-like"/>
</dbReference>
<dbReference type="GO" id="GO:0016020">
    <property type="term" value="C:membrane"/>
    <property type="evidence" value="ECO:0007669"/>
    <property type="project" value="UniProtKB-SubCell"/>
</dbReference>
<feature type="transmembrane region" description="Helical" evidence="7">
    <location>
        <begin position="181"/>
        <end position="206"/>
    </location>
</feature>
<keyword evidence="5 7" id="KW-0472">Membrane</keyword>
<sequence>MVVPNEVKDIGIACKRFLFTTEFSGFLILTLFQNELVLSIGIRLFIEAILAAYFYIKCSDSSGSPLQGDDDLELSQLSISTQQRDNSQQESQIPIRNICQECKIIQPFRTKHCTKCKKCIPKYDHHCFWVGGCIGELNHRIFWLFLFFQCLLCFDSLFQFNKQLSLYSIYEEEQKDNKYQYQYFVILLFGAISFGFGLFTGALLLYHTMLIVTGQTTWEHTKRDKITYLKFYPKFYHPYNYGFIVNMKLTFFHNNKQSYWIPPQKDQIQEQCNLFDNKYYSCC</sequence>